<evidence type="ECO:0000256" key="4">
    <source>
        <dbReference type="ARBA" id="ARBA00022763"/>
    </source>
</evidence>
<evidence type="ECO:0000256" key="6">
    <source>
        <dbReference type="ARBA" id="ARBA00034003"/>
    </source>
</evidence>
<organism evidence="8 9">
    <name type="scientific">Kaustia mangrovi</name>
    <dbReference type="NCBI Taxonomy" id="2593653"/>
    <lineage>
        <taxon>Bacteria</taxon>
        <taxon>Pseudomonadati</taxon>
        <taxon>Pseudomonadota</taxon>
        <taxon>Alphaproteobacteria</taxon>
        <taxon>Hyphomicrobiales</taxon>
        <taxon>Parvibaculaceae</taxon>
        <taxon>Kaustia</taxon>
    </lineage>
</organism>
<evidence type="ECO:0000259" key="7">
    <source>
        <dbReference type="Pfam" id="PF01068"/>
    </source>
</evidence>
<dbReference type="RefSeq" id="WP_213162319.1">
    <property type="nucleotide sequence ID" value="NZ_CP058214.1"/>
</dbReference>
<dbReference type="KEGG" id="kmn:HW532_20935"/>
<dbReference type="Gene3D" id="3.30.470.30">
    <property type="entry name" value="DNA ligase/mRNA capping enzyme"/>
    <property type="match status" value="1"/>
</dbReference>
<keyword evidence="9" id="KW-1185">Reference proteome</keyword>
<evidence type="ECO:0000256" key="5">
    <source>
        <dbReference type="ARBA" id="ARBA00023204"/>
    </source>
</evidence>
<dbReference type="InterPro" id="IPR012340">
    <property type="entry name" value="NA-bd_OB-fold"/>
</dbReference>
<dbReference type="GO" id="GO:0003910">
    <property type="term" value="F:DNA ligase (ATP) activity"/>
    <property type="evidence" value="ECO:0007669"/>
    <property type="project" value="UniProtKB-EC"/>
</dbReference>
<evidence type="ECO:0000313" key="9">
    <source>
        <dbReference type="Proteomes" id="UP000593594"/>
    </source>
</evidence>
<keyword evidence="5" id="KW-0234">DNA repair</keyword>
<dbReference type="InterPro" id="IPR050326">
    <property type="entry name" value="NAD_dep_DNA_ligaseB"/>
</dbReference>
<dbReference type="GO" id="GO:0006310">
    <property type="term" value="P:DNA recombination"/>
    <property type="evidence" value="ECO:0007669"/>
    <property type="project" value="InterPro"/>
</dbReference>
<dbReference type="PANTHER" id="PTHR47810:SF1">
    <property type="entry name" value="DNA LIGASE B"/>
    <property type="match status" value="1"/>
</dbReference>
<dbReference type="GO" id="GO:0006281">
    <property type="term" value="P:DNA repair"/>
    <property type="evidence" value="ECO:0007669"/>
    <property type="project" value="UniProtKB-KW"/>
</dbReference>
<dbReference type="PANTHER" id="PTHR47810">
    <property type="entry name" value="DNA LIGASE"/>
    <property type="match status" value="1"/>
</dbReference>
<evidence type="ECO:0000256" key="3">
    <source>
        <dbReference type="ARBA" id="ARBA00022705"/>
    </source>
</evidence>
<dbReference type="Proteomes" id="UP000593594">
    <property type="component" value="Chromosome"/>
</dbReference>
<reference evidence="8 9" key="1">
    <citation type="submission" date="2020-06" db="EMBL/GenBank/DDBJ databases">
        <title>Genome sequence of 2 isolates from Red Sea Mangroves.</title>
        <authorList>
            <person name="Sefrji F."/>
            <person name="Michoud G."/>
            <person name="Merlino G."/>
            <person name="Daffonchio D."/>
        </authorList>
    </citation>
    <scope>NUCLEOTIDE SEQUENCE [LARGE SCALE GENOMIC DNA]</scope>
    <source>
        <strain evidence="8 9">R1DC25</strain>
    </source>
</reference>
<dbReference type="SUPFAM" id="SSF56091">
    <property type="entry name" value="DNA ligase/mRNA capping enzyme, catalytic domain"/>
    <property type="match status" value="1"/>
</dbReference>
<gene>
    <name evidence="8" type="ORF">HW532_20935</name>
</gene>
<sequence>MANETIELLKNWTPDKMAFPALLSEKLDGVPVRLVRGHGKGLALTRQGEEITSIKHITDFYEEHLSYCPGVELVGELYIRGESFKDISGKVRAKKPSADLVMYVFDMFPNYGDDEQYRNAPYRKRMEATKIVLEDIAGKIGMAPEDMPIQLIPYIVVEDEEAALLAHEAIMRANPNAEGSVVHSATKPFQPGKRCWGTQRLKPTPTIDLEIVGFCEAQDEAGKPLGMVGRVIAAMHQLQEDGTLARVQIGVGPGKLTHKERKALWLDYKAGAFRRGQIAEIKYMRDEAYDALRQPTFQRWRPDKVEADRI</sequence>
<keyword evidence="3" id="KW-0235">DNA replication</keyword>
<accession>A0A7S8C836</accession>
<protein>
    <recommendedName>
        <fullName evidence="7">ATP-dependent DNA ligase family profile domain-containing protein</fullName>
    </recommendedName>
</protein>
<feature type="domain" description="ATP-dependent DNA ligase family profile" evidence="7">
    <location>
        <begin position="20"/>
        <end position="196"/>
    </location>
</feature>
<dbReference type="GO" id="GO:0005524">
    <property type="term" value="F:ATP binding"/>
    <property type="evidence" value="ECO:0007669"/>
    <property type="project" value="InterPro"/>
</dbReference>
<name>A0A7S8C836_9HYPH</name>
<dbReference type="InterPro" id="IPR012310">
    <property type="entry name" value="DNA_ligase_ATP-dep_cent"/>
</dbReference>
<dbReference type="AlphaFoldDB" id="A0A7S8C836"/>
<keyword evidence="4" id="KW-0227">DNA damage</keyword>
<dbReference type="EMBL" id="CP058214">
    <property type="protein sequence ID" value="QPC44946.1"/>
    <property type="molecule type" value="Genomic_DNA"/>
</dbReference>
<evidence type="ECO:0000256" key="2">
    <source>
        <dbReference type="ARBA" id="ARBA00022598"/>
    </source>
</evidence>
<dbReference type="Gene3D" id="2.40.50.140">
    <property type="entry name" value="Nucleic acid-binding proteins"/>
    <property type="match status" value="1"/>
</dbReference>
<keyword evidence="2" id="KW-0436">Ligase</keyword>
<evidence type="ECO:0000256" key="1">
    <source>
        <dbReference type="ARBA" id="ARBA00001968"/>
    </source>
</evidence>
<proteinExistence type="predicted"/>
<dbReference type="Pfam" id="PF01068">
    <property type="entry name" value="DNA_ligase_A_M"/>
    <property type="match status" value="1"/>
</dbReference>
<comment type="catalytic activity">
    <reaction evidence="6">
        <text>ATP + (deoxyribonucleotide)n-3'-hydroxyl + 5'-phospho-(deoxyribonucleotide)m = (deoxyribonucleotide)n+m + AMP + diphosphate.</text>
        <dbReference type="EC" id="6.5.1.1"/>
    </reaction>
</comment>
<dbReference type="GO" id="GO:0006260">
    <property type="term" value="P:DNA replication"/>
    <property type="evidence" value="ECO:0007669"/>
    <property type="project" value="UniProtKB-KW"/>
</dbReference>
<comment type="cofactor">
    <cofactor evidence="1">
        <name>a divalent metal cation</name>
        <dbReference type="ChEBI" id="CHEBI:60240"/>
    </cofactor>
</comment>
<evidence type="ECO:0000313" key="8">
    <source>
        <dbReference type="EMBL" id="QPC44946.1"/>
    </source>
</evidence>